<dbReference type="GO" id="GO:0007165">
    <property type="term" value="P:signal transduction"/>
    <property type="evidence" value="ECO:0007669"/>
    <property type="project" value="InterPro"/>
</dbReference>
<dbReference type="PANTHER" id="PTHR10257">
    <property type="entry name" value="SERINE/THREONINE PROTEIN PHOSPHATASE 2A PP2A REGULATORY SUBUNIT B"/>
    <property type="match status" value="1"/>
</dbReference>
<feature type="compositionally biased region" description="Polar residues" evidence="1">
    <location>
        <begin position="8"/>
        <end position="20"/>
    </location>
</feature>
<comment type="caution">
    <text evidence="2">The sequence shown here is derived from an EMBL/GenBank/DDBJ whole genome shotgun (WGS) entry which is preliminary data.</text>
</comment>
<dbReference type="EMBL" id="BRXW01000110">
    <property type="protein sequence ID" value="GMI07258.1"/>
    <property type="molecule type" value="Genomic_DNA"/>
</dbReference>
<sequence>MGGGGSKTPKSPKNSAPNTPSSKGGSSGSFGPDSGRSTRSAKSSRSEEKTSFEVMKSNVSGIRAKMSPTRDRRAYVSKGSGGNKKMSERTMTTSERGIRTMKSSPMKREGNKFGLSPMAASPKSPKSPSEEKSGGSNLDSAFSFTEIPEDDQDVDFPHSMWQNLEFMDKNLPTLEDTDPDKREELIVTKLHLCTIVYDHRNAELDVEEKKVQMKTLKELKEYVEDPPLDDNGVFTDVIFANLVNCFEEQAFQPLSIGSETVDLYDSAAMKESGMLVSNDDSMKKFLEPAWPYLKILYELFLKYINRMKGAIVKELVDKRLCGLLIERFNSSDHRERDMLRSIILRIYNKFMEHRPAIRSFINTSFYRFIYETGKHNGVTELLMVLEPIINGFKAPLKQEHLDMLEKTLIPLHKAPHQVMQTYHKELKKLLGIFMDKDPDRCGAIIIRRIAAFWPLRHGPKQVAMINELEDILEHITKEMWQEGELAKTRKLFYKLLNHIVGSEHFQVAERGLKLWQNRFLYDGCFNRHEFSKEILDIAFTQLYFKSHDHWQNNDGLKGEGKEVVGCKVGDLALKVLYGYKKSELEYYETLKKAYGKARSSGTQKKEKHSNFFHSDERWGEIEKLAAKNRGEEVKDDESKEDGKCEEKE</sequence>
<protein>
    <recommendedName>
        <fullName evidence="4">Serine/threonine protein phosphatase 2A regulatory subunit</fullName>
    </recommendedName>
</protein>
<dbReference type="AlphaFoldDB" id="A0A9W7CK25"/>
<dbReference type="OrthoDB" id="10264446at2759"/>
<feature type="region of interest" description="Disordered" evidence="1">
    <location>
        <begin position="628"/>
        <end position="648"/>
    </location>
</feature>
<dbReference type="GO" id="GO:0019888">
    <property type="term" value="F:protein phosphatase regulator activity"/>
    <property type="evidence" value="ECO:0007669"/>
    <property type="project" value="InterPro"/>
</dbReference>
<gene>
    <name evidence="2" type="ORF">TrLO_g6087</name>
</gene>
<evidence type="ECO:0000256" key="1">
    <source>
        <dbReference type="SAM" id="MobiDB-lite"/>
    </source>
</evidence>
<proteinExistence type="predicted"/>
<dbReference type="SUPFAM" id="SSF48371">
    <property type="entry name" value="ARM repeat"/>
    <property type="match status" value="1"/>
</dbReference>
<dbReference type="GO" id="GO:0000159">
    <property type="term" value="C:protein phosphatase type 2A complex"/>
    <property type="evidence" value="ECO:0007669"/>
    <property type="project" value="InterPro"/>
</dbReference>
<organism evidence="2 3">
    <name type="scientific">Triparma laevis f. longispina</name>
    <dbReference type="NCBI Taxonomy" id="1714387"/>
    <lineage>
        <taxon>Eukaryota</taxon>
        <taxon>Sar</taxon>
        <taxon>Stramenopiles</taxon>
        <taxon>Ochrophyta</taxon>
        <taxon>Bolidophyceae</taxon>
        <taxon>Parmales</taxon>
        <taxon>Triparmaceae</taxon>
        <taxon>Triparma</taxon>
    </lineage>
</organism>
<dbReference type="Proteomes" id="UP001165122">
    <property type="component" value="Unassembled WGS sequence"/>
</dbReference>
<dbReference type="Gene3D" id="1.25.10.10">
    <property type="entry name" value="Leucine-rich Repeat Variant"/>
    <property type="match status" value="1"/>
</dbReference>
<dbReference type="Pfam" id="PF01603">
    <property type="entry name" value="B56"/>
    <property type="match status" value="1"/>
</dbReference>
<dbReference type="PANTHER" id="PTHR10257:SF3">
    <property type="entry name" value="SERINE_THREONINE-PROTEIN PHOSPHATASE 2A 56 KDA REGULATORY SUBUNIT GAMMA ISOFORM"/>
    <property type="match status" value="1"/>
</dbReference>
<keyword evidence="3" id="KW-1185">Reference proteome</keyword>
<accession>A0A9W7CK25</accession>
<feature type="region of interest" description="Disordered" evidence="1">
    <location>
        <begin position="1"/>
        <end position="142"/>
    </location>
</feature>
<dbReference type="InterPro" id="IPR002554">
    <property type="entry name" value="PP2A_B56"/>
</dbReference>
<dbReference type="InterPro" id="IPR016024">
    <property type="entry name" value="ARM-type_fold"/>
</dbReference>
<dbReference type="InterPro" id="IPR011989">
    <property type="entry name" value="ARM-like"/>
</dbReference>
<evidence type="ECO:0000313" key="2">
    <source>
        <dbReference type="EMBL" id="GMI07258.1"/>
    </source>
</evidence>
<evidence type="ECO:0000313" key="3">
    <source>
        <dbReference type="Proteomes" id="UP001165122"/>
    </source>
</evidence>
<name>A0A9W7CK25_9STRA</name>
<reference evidence="3" key="1">
    <citation type="journal article" date="2023" name="Commun. Biol.">
        <title>Genome analysis of Parmales, the sister group of diatoms, reveals the evolutionary specialization of diatoms from phago-mixotrophs to photoautotrophs.</title>
        <authorList>
            <person name="Ban H."/>
            <person name="Sato S."/>
            <person name="Yoshikawa S."/>
            <person name="Yamada K."/>
            <person name="Nakamura Y."/>
            <person name="Ichinomiya M."/>
            <person name="Sato N."/>
            <person name="Blanc-Mathieu R."/>
            <person name="Endo H."/>
            <person name="Kuwata A."/>
            <person name="Ogata H."/>
        </authorList>
    </citation>
    <scope>NUCLEOTIDE SEQUENCE [LARGE SCALE GENOMIC DNA]</scope>
    <source>
        <strain evidence="3">NIES 3700</strain>
    </source>
</reference>
<feature type="compositionally biased region" description="Low complexity" evidence="1">
    <location>
        <begin position="21"/>
        <end position="37"/>
    </location>
</feature>
<evidence type="ECO:0008006" key="4">
    <source>
        <dbReference type="Google" id="ProtNLM"/>
    </source>
</evidence>